<evidence type="ECO:0008006" key="3">
    <source>
        <dbReference type="Google" id="ProtNLM"/>
    </source>
</evidence>
<evidence type="ECO:0000313" key="2">
    <source>
        <dbReference type="Proteomes" id="UP000266934"/>
    </source>
</evidence>
<dbReference type="EMBL" id="AP018907">
    <property type="protein sequence ID" value="BBF92571.1"/>
    <property type="molecule type" value="Genomic_DNA"/>
</dbReference>
<keyword evidence="2" id="KW-1185">Reference proteome</keyword>
<evidence type="ECO:0000313" key="1">
    <source>
        <dbReference type="EMBL" id="BBF92571.1"/>
    </source>
</evidence>
<name>A0A348FZ38_9HYPH</name>
<proteinExistence type="predicted"/>
<sequence>MSRQEGETWLSCLIQEILERLAEKDTKNTSAALRWQRIQASIQSGETVFCEAAGGLGLDPYQIADDEAEFIEKSEELFSNDALVEFVSGADNVDRSSLLNWVERMASERSMSYRLANLRPAVDEVAKIALPKAGERAWALGYRRARAMRRHLDLQQHHRFSSFKDLAQYLGAGRSFNLAPKVDGIHALRRERPDGIHIHLRNHGDSSEAKATHLFSMARAVGDAACFPEQALSSVNRLQNAYRQAAGRAFAAEFLAPIDEIRSMQKDKRDIFSIADEFSVSPAVIERQIENQDRIAQACGAF</sequence>
<gene>
    <name evidence="1" type="ORF">BLTE_12560</name>
</gene>
<reference evidence="1 2" key="1">
    <citation type="submission" date="2018-08" db="EMBL/GenBank/DDBJ databases">
        <title>Complete genome sequencing of Blastochloris tepida GI.</title>
        <authorList>
            <person name="Tsukatani Y."/>
            <person name="Mori H."/>
        </authorList>
    </citation>
    <scope>NUCLEOTIDE SEQUENCE [LARGE SCALE GENOMIC DNA]</scope>
    <source>
        <strain evidence="1 2">GI</strain>
    </source>
</reference>
<dbReference type="KEGG" id="blag:BLTE_12560"/>
<dbReference type="Proteomes" id="UP000266934">
    <property type="component" value="Chromosome"/>
</dbReference>
<organism evidence="1 2">
    <name type="scientific">Blastochloris tepida</name>
    <dbReference type="NCBI Taxonomy" id="2233851"/>
    <lineage>
        <taxon>Bacteria</taxon>
        <taxon>Pseudomonadati</taxon>
        <taxon>Pseudomonadota</taxon>
        <taxon>Alphaproteobacteria</taxon>
        <taxon>Hyphomicrobiales</taxon>
        <taxon>Blastochloridaceae</taxon>
        <taxon>Blastochloris</taxon>
    </lineage>
</organism>
<dbReference type="AlphaFoldDB" id="A0A348FZ38"/>
<protein>
    <recommendedName>
        <fullName evidence="3">IrrE N-terminal-like domain-containing protein</fullName>
    </recommendedName>
</protein>
<accession>A0A348FZ38</accession>